<dbReference type="AlphaFoldDB" id="A0A7J9DXY6"/>
<name>A0A7J9DXY6_9ROSI</name>
<gene>
    <name evidence="1" type="ORF">Gotri_014735</name>
</gene>
<protein>
    <submittedName>
        <fullName evidence="1">Uncharacterized protein</fullName>
    </submittedName>
</protein>
<sequence>MESSLAGARQDPISMWGLRLGPLTWNLGSCRIYLFARIKSGGVKGSMKTSPGRERNTFDL</sequence>
<organism evidence="1 2">
    <name type="scientific">Gossypium trilobum</name>
    <dbReference type="NCBI Taxonomy" id="34281"/>
    <lineage>
        <taxon>Eukaryota</taxon>
        <taxon>Viridiplantae</taxon>
        <taxon>Streptophyta</taxon>
        <taxon>Embryophyta</taxon>
        <taxon>Tracheophyta</taxon>
        <taxon>Spermatophyta</taxon>
        <taxon>Magnoliopsida</taxon>
        <taxon>eudicotyledons</taxon>
        <taxon>Gunneridae</taxon>
        <taxon>Pentapetalae</taxon>
        <taxon>rosids</taxon>
        <taxon>malvids</taxon>
        <taxon>Malvales</taxon>
        <taxon>Malvaceae</taxon>
        <taxon>Malvoideae</taxon>
        <taxon>Gossypium</taxon>
    </lineage>
</organism>
<proteinExistence type="predicted"/>
<evidence type="ECO:0000313" key="1">
    <source>
        <dbReference type="EMBL" id="MBA0765561.1"/>
    </source>
</evidence>
<reference evidence="1 2" key="1">
    <citation type="journal article" date="2019" name="Genome Biol. Evol.">
        <title>Insights into the evolution of the New World diploid cottons (Gossypium, subgenus Houzingenia) based on genome sequencing.</title>
        <authorList>
            <person name="Grover C.E."/>
            <person name="Arick M.A. 2nd"/>
            <person name="Thrash A."/>
            <person name="Conover J.L."/>
            <person name="Sanders W.S."/>
            <person name="Peterson D.G."/>
            <person name="Frelichowski J.E."/>
            <person name="Scheffler J.A."/>
            <person name="Scheffler B.E."/>
            <person name="Wendel J.F."/>
        </authorList>
    </citation>
    <scope>NUCLEOTIDE SEQUENCE [LARGE SCALE GENOMIC DNA]</scope>
    <source>
        <strain evidence="1">8</strain>
        <tissue evidence="1">Leaf</tissue>
    </source>
</reference>
<dbReference type="Proteomes" id="UP000593568">
    <property type="component" value="Unassembled WGS sequence"/>
</dbReference>
<evidence type="ECO:0000313" key="2">
    <source>
        <dbReference type="Proteomes" id="UP000593568"/>
    </source>
</evidence>
<dbReference type="EMBL" id="JABEZW010000005">
    <property type="protein sequence ID" value="MBA0765561.1"/>
    <property type="molecule type" value="Genomic_DNA"/>
</dbReference>
<comment type="caution">
    <text evidence="1">The sequence shown here is derived from an EMBL/GenBank/DDBJ whole genome shotgun (WGS) entry which is preliminary data.</text>
</comment>
<accession>A0A7J9DXY6</accession>
<keyword evidence="2" id="KW-1185">Reference proteome</keyword>